<evidence type="ECO:0000313" key="6">
    <source>
        <dbReference type="EMBL" id="KAL1522725.1"/>
    </source>
</evidence>
<comment type="caution">
    <text evidence="6">The sequence shown here is derived from an EMBL/GenBank/DDBJ whole genome shotgun (WGS) entry which is preliminary data.</text>
</comment>
<dbReference type="SUPFAM" id="SSF48371">
    <property type="entry name" value="ARM repeat"/>
    <property type="match status" value="1"/>
</dbReference>
<comment type="similarity">
    <text evidence="1">Belongs to the RICTOR family.</text>
</comment>
<gene>
    <name evidence="6" type="ORF">AB1Y20_017700</name>
</gene>
<proteinExistence type="inferred from homology"/>
<dbReference type="EMBL" id="JBGBPQ010000006">
    <property type="protein sequence ID" value="KAL1522725.1"/>
    <property type="molecule type" value="Genomic_DNA"/>
</dbReference>
<dbReference type="InterPro" id="IPR029451">
    <property type="entry name" value="RICTOR_M"/>
</dbReference>
<reference evidence="6 7" key="1">
    <citation type="journal article" date="2024" name="Science">
        <title>Giant polyketide synthase enzymes in the biosynthesis of giant marine polyether toxins.</title>
        <authorList>
            <person name="Fallon T.R."/>
            <person name="Shende V.V."/>
            <person name="Wierzbicki I.H."/>
            <person name="Pendleton A.L."/>
            <person name="Watervoot N.F."/>
            <person name="Auber R.P."/>
            <person name="Gonzalez D.J."/>
            <person name="Wisecaver J.H."/>
            <person name="Moore B.S."/>
        </authorList>
    </citation>
    <scope>NUCLEOTIDE SEQUENCE [LARGE SCALE GENOMIC DNA]</scope>
    <source>
        <strain evidence="6 7">12B1</strain>
    </source>
</reference>
<name>A0AB34JMI0_PRYPA</name>
<dbReference type="Pfam" id="PF14666">
    <property type="entry name" value="RICTOR_M"/>
    <property type="match status" value="1"/>
</dbReference>
<dbReference type="GO" id="GO:0031932">
    <property type="term" value="C:TORC2 complex"/>
    <property type="evidence" value="ECO:0007669"/>
    <property type="project" value="InterPro"/>
</dbReference>
<feature type="compositionally biased region" description="Low complexity" evidence="2">
    <location>
        <begin position="980"/>
        <end position="1012"/>
    </location>
</feature>
<dbReference type="GO" id="GO:0038203">
    <property type="term" value="P:TORC2 signaling"/>
    <property type="evidence" value="ECO:0007669"/>
    <property type="project" value="TreeGrafter"/>
</dbReference>
<evidence type="ECO:0000259" key="4">
    <source>
        <dbReference type="SMART" id="SM01308"/>
    </source>
</evidence>
<dbReference type="Proteomes" id="UP001515480">
    <property type="component" value="Unassembled WGS sequence"/>
</dbReference>
<feature type="region of interest" description="Disordered" evidence="2">
    <location>
        <begin position="1"/>
        <end position="77"/>
    </location>
</feature>
<feature type="compositionally biased region" description="Polar residues" evidence="2">
    <location>
        <begin position="28"/>
        <end position="37"/>
    </location>
</feature>
<feature type="compositionally biased region" description="Basic and acidic residues" evidence="2">
    <location>
        <begin position="66"/>
        <end position="76"/>
    </location>
</feature>
<dbReference type="Pfam" id="PF14663">
    <property type="entry name" value="RasGEF_N_2"/>
    <property type="match status" value="1"/>
</dbReference>
<feature type="region of interest" description="Disordered" evidence="2">
    <location>
        <begin position="980"/>
        <end position="1023"/>
    </location>
</feature>
<evidence type="ECO:0000256" key="2">
    <source>
        <dbReference type="SAM" id="MobiDB-lite"/>
    </source>
</evidence>
<evidence type="ECO:0000259" key="5">
    <source>
        <dbReference type="SMART" id="SM01310"/>
    </source>
</evidence>
<sequence length="1381" mass="150451">MEMEGGREESDEARAPGTAHDPPDDRSSALTRVSASSARPHALQPSAPLRASARASARPSARARSAKSERGGRPAERGLAACVQRCASLDTLPEREIVFRVKALISALRAAEAAAIEELRASDELRAAIRALRKLLAMRFKTVAPTAMRLLRYLVVKSSHARGVAREEFVDLFMIRSLEDRETSSLAERVEALKFFEALMATEPSSISDPQLSSVIAVAECAEDPLREAALERLRRLAVHDVATLSRRDGLKALLQAVVPVTLGEAPVGATLVVPIVHTVCHLLAHPETRAYLKPSDLRMLLAPLTELDVSSDVREQPAVMRGMQVATITVVALCRTWPGLIALSSDRLCLRALLSTLLVPPEERGHLILDSVFELLCMPHLRRDANKSMSERTADARSVSSPSGGFSSFVGTGLVAELHDRPRLVQWYVVVVLQALMHCGLLQVLEEAVRSPHRQLASRAGELLRELLVMAKSDDLMQYAQRLQLHQLASLTTYAMSLRTGLRSDQPPGVPPAAAAGGADCAAARDAHAIAAMLHQVALTPVDAQMSGRTGGANAWRREWSMSGLTAELQATGALDESQLGLCAQRRVDRLAMHEGSQLDEAALGECIRRTQVLSTKVYSDWDWHQIEMLLHGPLVQPARVIKVMTGTKWVKRQLSLLRPEKDCFTRLRLEDPKSLTFARSLYRLIELLLSFEQGAEYFAGRFLVHLSTAFQQYLDAHDPASAPPRETTATRPSVAGEGSEDKGRVAKPSTAGLFAGVGGLFGDGKLRRRTSFDHDFGEAAEDSDDELQHNGAYTRESLSRGGSAPYEPHTFLSEQALAHTMTREYFLIIGMLSASPRGLQLMHKLRLWRLLGRLVQLEGRTDLATLIINSLCYHQRHPSSQACNLLASCVNSFNAEVRLAATSHLGVLATARLPSFADWGVPLLCGLLKDMNRAVRQMALAVLVEATHEHDCLAKLICLKVPPEQLVSDAPLEQAAAPLTSTRTAASTPSSPVTRPPSSSAATVPSSPLAKGARTSSPFLSGSMHEELGGKWRRASTTAAPPAAAEPWRMSVGYVLLLRMLEISEGLHYLKTSGWLRRELAAWQHGRAEGYCVGLEAEMAQALQVSPTASDERGKQLQMELPPHLYGALAKTSEGREILRKARALEGTLMCLADGDATPQQRRAALWAIGHTGSSEGGYMWLVGDVRPSLLEELTGMLSSAYLSVRGTCLFAMGLLSGSCLAAREKLEQLGWTCPRNPGACIALPCNPNRLLSLSADDCLGTAGFSQIAGIPFVDDTLRQVSKNLAGGEELPGLREFLGHLSDLSNPVLERDARMAIEKIRRQQPQLLTSPITFVHSLETLGRCRIKIQARRYVHQLLEDAAEAFSLNALDSFTQLRVR</sequence>
<dbReference type="PANTHER" id="PTHR13298:SF11">
    <property type="entry name" value="RAPAMYCIN-INSENSITIVE COMPANION OF MTOR"/>
    <property type="match status" value="1"/>
</dbReference>
<evidence type="ECO:0000313" key="7">
    <source>
        <dbReference type="Proteomes" id="UP001515480"/>
    </source>
</evidence>
<dbReference type="InterPro" id="IPR029453">
    <property type="entry name" value="Rictor_IV"/>
</dbReference>
<dbReference type="InterPro" id="IPR028268">
    <property type="entry name" value="Pianissimo_fam"/>
</dbReference>
<dbReference type="InterPro" id="IPR028267">
    <property type="entry name" value="Pianissimo_N"/>
</dbReference>
<dbReference type="SMART" id="SM01310">
    <property type="entry name" value="RICTOR_V"/>
    <property type="match status" value="1"/>
</dbReference>
<accession>A0AB34JMI0</accession>
<feature type="compositionally biased region" description="Low complexity" evidence="2">
    <location>
        <begin position="45"/>
        <end position="63"/>
    </location>
</feature>
<dbReference type="Pfam" id="PF14664">
    <property type="entry name" value="RICTOR_N"/>
    <property type="match status" value="1"/>
</dbReference>
<dbReference type="PANTHER" id="PTHR13298">
    <property type="entry name" value="CYTOSOLIC REGULATOR PIANISSIMO"/>
    <property type="match status" value="1"/>
</dbReference>
<feature type="region of interest" description="Disordered" evidence="2">
    <location>
        <begin position="719"/>
        <end position="748"/>
    </location>
</feature>
<feature type="compositionally biased region" description="Basic and acidic residues" evidence="2">
    <location>
        <begin position="1"/>
        <end position="14"/>
    </location>
</feature>
<dbReference type="Pfam" id="PF14668">
    <property type="entry name" value="RICTOR_V"/>
    <property type="match status" value="1"/>
</dbReference>
<dbReference type="InterPro" id="IPR016024">
    <property type="entry name" value="ARM-type_fold"/>
</dbReference>
<protein>
    <submittedName>
        <fullName evidence="6">Uncharacterized protein</fullName>
    </submittedName>
</protein>
<organism evidence="6 7">
    <name type="scientific">Prymnesium parvum</name>
    <name type="common">Toxic golden alga</name>
    <dbReference type="NCBI Taxonomy" id="97485"/>
    <lineage>
        <taxon>Eukaryota</taxon>
        <taxon>Haptista</taxon>
        <taxon>Haptophyta</taxon>
        <taxon>Prymnesiophyceae</taxon>
        <taxon>Prymnesiales</taxon>
        <taxon>Prymnesiaceae</taxon>
        <taxon>Prymnesium</taxon>
    </lineage>
</organism>
<evidence type="ECO:0000256" key="1">
    <source>
        <dbReference type="ARBA" id="ARBA00008878"/>
    </source>
</evidence>
<evidence type="ECO:0000259" key="3">
    <source>
        <dbReference type="SMART" id="SM01307"/>
    </source>
</evidence>
<dbReference type="SMART" id="SM01303">
    <property type="entry name" value="RasGEF_N_2"/>
    <property type="match status" value="1"/>
</dbReference>
<feature type="domain" description="Rapamycin-insensitive companion of mTOR N-terminal" evidence="4">
    <location>
        <begin position="107"/>
        <end position="475"/>
    </location>
</feature>
<dbReference type="SMART" id="SM01307">
    <property type="entry name" value="RICTOR_M"/>
    <property type="match status" value="1"/>
</dbReference>
<feature type="domain" description="Rapamycin-insensitive companion of mTOR" evidence="5">
    <location>
        <begin position="1161"/>
        <end position="1236"/>
    </location>
</feature>
<dbReference type="InterPro" id="IPR029452">
    <property type="entry name" value="RICTOR_V"/>
</dbReference>
<dbReference type="SMART" id="SM01308">
    <property type="entry name" value="RICTOR_N"/>
    <property type="match status" value="1"/>
</dbReference>
<keyword evidence="7" id="KW-1185">Reference proteome</keyword>
<feature type="domain" description="Rapamycin-insensitive companion of mTOR middle" evidence="3">
    <location>
        <begin position="600"/>
        <end position="913"/>
    </location>
</feature>